<dbReference type="PANTHER" id="PTHR38480:SF1">
    <property type="entry name" value="SLR0254 PROTEIN"/>
    <property type="match status" value="1"/>
</dbReference>
<dbReference type="AlphaFoldDB" id="A0A2I8VPQ9"/>
<accession>A0A2I8VPQ9</accession>
<keyword evidence="2 5" id="KW-0812">Transmembrane</keyword>
<evidence type="ECO:0000256" key="4">
    <source>
        <dbReference type="ARBA" id="ARBA00023136"/>
    </source>
</evidence>
<feature type="domain" description="RDD" evidence="6">
    <location>
        <begin position="8"/>
        <end position="126"/>
    </location>
</feature>
<dbReference type="InterPro" id="IPR010432">
    <property type="entry name" value="RDD"/>
</dbReference>
<comment type="subcellular location">
    <subcellularLocation>
        <location evidence="1">Membrane</location>
        <topology evidence="1">Multi-pass membrane protein</topology>
    </subcellularLocation>
</comment>
<dbReference type="KEGG" id="srub:C2R22_05195"/>
<protein>
    <submittedName>
        <fullName evidence="7">RDD family protein</fullName>
    </submittedName>
</protein>
<evidence type="ECO:0000256" key="3">
    <source>
        <dbReference type="ARBA" id="ARBA00022989"/>
    </source>
</evidence>
<evidence type="ECO:0000313" key="8">
    <source>
        <dbReference type="Proteomes" id="UP000236584"/>
    </source>
</evidence>
<feature type="transmembrane region" description="Helical" evidence="5">
    <location>
        <begin position="94"/>
        <end position="115"/>
    </location>
</feature>
<sequence>MGTENSVVVKRVLAFVIDVVLLAVVVGIAGAIFGALLGRLGGILTPLLSLVGVVYFIYMEGTYGQTLGKRLVGIVVVDEDGGACDMTASAIRNVLRLVDALPTLYIVGFAVMYLVSDRKQRVGDLVGDTVVVEAA</sequence>
<dbReference type="Proteomes" id="UP000236584">
    <property type="component" value="Chromosome"/>
</dbReference>
<name>A0A2I8VPQ9_9EURY</name>
<dbReference type="EMBL" id="CP026309">
    <property type="protein sequence ID" value="AUV83885.1"/>
    <property type="molecule type" value="Genomic_DNA"/>
</dbReference>
<keyword evidence="3 5" id="KW-1133">Transmembrane helix</keyword>
<proteinExistence type="predicted"/>
<evidence type="ECO:0000256" key="2">
    <source>
        <dbReference type="ARBA" id="ARBA00022692"/>
    </source>
</evidence>
<organism evidence="7 8">
    <name type="scientific">Salinigranum rubrum</name>
    <dbReference type="NCBI Taxonomy" id="755307"/>
    <lineage>
        <taxon>Archaea</taxon>
        <taxon>Methanobacteriati</taxon>
        <taxon>Methanobacteriota</taxon>
        <taxon>Stenosarchaea group</taxon>
        <taxon>Halobacteria</taxon>
        <taxon>Halobacteriales</taxon>
        <taxon>Haloferacaceae</taxon>
        <taxon>Salinigranum</taxon>
    </lineage>
</organism>
<evidence type="ECO:0000313" key="7">
    <source>
        <dbReference type="EMBL" id="AUV83885.1"/>
    </source>
</evidence>
<keyword evidence="4 5" id="KW-0472">Membrane</keyword>
<gene>
    <name evidence="7" type="ORF">C2R22_05195</name>
</gene>
<feature type="transmembrane region" description="Helical" evidence="5">
    <location>
        <begin position="12"/>
        <end position="33"/>
    </location>
</feature>
<dbReference type="Pfam" id="PF06271">
    <property type="entry name" value="RDD"/>
    <property type="match status" value="1"/>
</dbReference>
<dbReference type="GO" id="GO:0016020">
    <property type="term" value="C:membrane"/>
    <property type="evidence" value="ECO:0007669"/>
    <property type="project" value="UniProtKB-SubCell"/>
</dbReference>
<keyword evidence="8" id="KW-1185">Reference proteome</keyword>
<evidence type="ECO:0000256" key="5">
    <source>
        <dbReference type="SAM" id="Phobius"/>
    </source>
</evidence>
<reference evidence="7 8" key="1">
    <citation type="submission" date="2018-01" db="EMBL/GenBank/DDBJ databases">
        <title>Complete genome sequence of Salinigranum rubrum GX10T, an extremely halophilic archaeon isolated from a marine solar saltern.</title>
        <authorList>
            <person name="Han S."/>
        </authorList>
    </citation>
    <scope>NUCLEOTIDE SEQUENCE [LARGE SCALE GENOMIC DNA]</scope>
    <source>
        <strain evidence="7 8">GX10</strain>
    </source>
</reference>
<evidence type="ECO:0000259" key="6">
    <source>
        <dbReference type="Pfam" id="PF06271"/>
    </source>
</evidence>
<feature type="transmembrane region" description="Helical" evidence="5">
    <location>
        <begin position="40"/>
        <end position="58"/>
    </location>
</feature>
<dbReference type="PANTHER" id="PTHR38480">
    <property type="entry name" value="SLR0254 PROTEIN"/>
    <property type="match status" value="1"/>
</dbReference>
<evidence type="ECO:0000256" key="1">
    <source>
        <dbReference type="ARBA" id="ARBA00004141"/>
    </source>
</evidence>